<gene>
    <name evidence="1" type="ORF">GCM10010178_01530</name>
</gene>
<evidence type="ECO:0000313" key="1">
    <source>
        <dbReference type="EMBL" id="GGU13939.1"/>
    </source>
</evidence>
<sequence>MGLVRMALRAAAGVYVTVAIEANGNLTAAHRETGRLVLFAPDHSFDGVTPFPG</sequence>
<dbReference type="EMBL" id="BMRE01000001">
    <property type="protein sequence ID" value="GGU13939.1"/>
    <property type="molecule type" value="Genomic_DNA"/>
</dbReference>
<evidence type="ECO:0000313" key="2">
    <source>
        <dbReference type="Proteomes" id="UP000649573"/>
    </source>
</evidence>
<protein>
    <submittedName>
        <fullName evidence="1">Uncharacterized protein</fullName>
    </submittedName>
</protein>
<keyword evidence="2" id="KW-1185">Reference proteome</keyword>
<reference evidence="2" key="1">
    <citation type="journal article" date="2019" name="Int. J. Syst. Evol. Microbiol.">
        <title>The Global Catalogue of Microorganisms (GCM) 10K type strain sequencing project: providing services to taxonomists for standard genome sequencing and annotation.</title>
        <authorList>
            <consortium name="The Broad Institute Genomics Platform"/>
            <consortium name="The Broad Institute Genome Sequencing Center for Infectious Disease"/>
            <person name="Wu L."/>
            <person name="Ma J."/>
        </authorList>
    </citation>
    <scope>NUCLEOTIDE SEQUENCE [LARGE SCALE GENOMIC DNA]</scope>
    <source>
        <strain evidence="2">JCM 3296</strain>
    </source>
</reference>
<dbReference type="Proteomes" id="UP000649573">
    <property type="component" value="Unassembled WGS sequence"/>
</dbReference>
<organism evidence="1 2">
    <name type="scientific">Lentzea flava</name>
    <dbReference type="NCBI Taxonomy" id="103732"/>
    <lineage>
        <taxon>Bacteria</taxon>
        <taxon>Bacillati</taxon>
        <taxon>Actinomycetota</taxon>
        <taxon>Actinomycetes</taxon>
        <taxon>Pseudonocardiales</taxon>
        <taxon>Pseudonocardiaceae</taxon>
        <taxon>Lentzea</taxon>
    </lineage>
</organism>
<proteinExistence type="predicted"/>
<name>A0ABQ2U976_9PSEU</name>
<comment type="caution">
    <text evidence="1">The sequence shown here is derived from an EMBL/GenBank/DDBJ whole genome shotgun (WGS) entry which is preliminary data.</text>
</comment>
<accession>A0ABQ2U976</accession>